<evidence type="ECO:0000259" key="5">
    <source>
        <dbReference type="Pfam" id="PF04542"/>
    </source>
</evidence>
<keyword evidence="2" id="KW-0805">Transcription regulation</keyword>
<dbReference type="PANTHER" id="PTHR43133:SF46">
    <property type="entry name" value="RNA POLYMERASE SIGMA-70 FACTOR ECF SUBFAMILY"/>
    <property type="match status" value="1"/>
</dbReference>
<keyword evidence="3" id="KW-0731">Sigma factor</keyword>
<keyword evidence="4" id="KW-0804">Transcription</keyword>
<dbReference type="InterPro" id="IPR013324">
    <property type="entry name" value="RNA_pol_sigma_r3/r4-like"/>
</dbReference>
<proteinExistence type="inferred from homology"/>
<dbReference type="Pfam" id="PF04542">
    <property type="entry name" value="Sigma70_r2"/>
    <property type="match status" value="1"/>
</dbReference>
<dbReference type="AlphaFoldDB" id="A0A6J4M4J1"/>
<dbReference type="SUPFAM" id="SSF88659">
    <property type="entry name" value="Sigma3 and sigma4 domains of RNA polymerase sigma factors"/>
    <property type="match status" value="1"/>
</dbReference>
<sequence>MGSDLNITIRLAADGDPRAQRLLWEQHAPHVDAVVRRLVGADLDLAADVAQEVWVQIFRALPGYRGEAQFGTWAHRIAVNRTLNALRSARRLAQFEAEIDDDVAAVEPEGERRLLRQTIDAATAQLAPGARAVFVMHDVEGYTHEEIARELGITSGGSKSQLFKARAKLRRLLAPLVDAPQPARDTSHATPHC</sequence>
<evidence type="ECO:0000256" key="4">
    <source>
        <dbReference type="ARBA" id="ARBA00023163"/>
    </source>
</evidence>
<dbReference type="InterPro" id="IPR013249">
    <property type="entry name" value="RNA_pol_sigma70_r4_t2"/>
</dbReference>
<reference evidence="7" key="1">
    <citation type="submission" date="2020-02" db="EMBL/GenBank/DDBJ databases">
        <authorList>
            <person name="Meier V. D."/>
        </authorList>
    </citation>
    <scope>NUCLEOTIDE SEQUENCE</scope>
    <source>
        <strain evidence="7">AVDCRST_MAG11</strain>
    </source>
</reference>
<evidence type="ECO:0008006" key="8">
    <source>
        <dbReference type="Google" id="ProtNLM"/>
    </source>
</evidence>
<evidence type="ECO:0000256" key="2">
    <source>
        <dbReference type="ARBA" id="ARBA00023015"/>
    </source>
</evidence>
<dbReference type="Pfam" id="PF08281">
    <property type="entry name" value="Sigma70_r4_2"/>
    <property type="match status" value="1"/>
</dbReference>
<dbReference type="GO" id="GO:0016987">
    <property type="term" value="F:sigma factor activity"/>
    <property type="evidence" value="ECO:0007669"/>
    <property type="project" value="UniProtKB-KW"/>
</dbReference>
<evidence type="ECO:0000256" key="3">
    <source>
        <dbReference type="ARBA" id="ARBA00023082"/>
    </source>
</evidence>
<accession>A0A6J4M4J1</accession>
<evidence type="ECO:0000256" key="1">
    <source>
        <dbReference type="ARBA" id="ARBA00010641"/>
    </source>
</evidence>
<dbReference type="SUPFAM" id="SSF88946">
    <property type="entry name" value="Sigma2 domain of RNA polymerase sigma factors"/>
    <property type="match status" value="1"/>
</dbReference>
<name>A0A6J4M4J1_9BACT</name>
<dbReference type="InterPro" id="IPR039425">
    <property type="entry name" value="RNA_pol_sigma-70-like"/>
</dbReference>
<dbReference type="Gene3D" id="1.10.1740.10">
    <property type="match status" value="1"/>
</dbReference>
<dbReference type="EMBL" id="CADCTU010000748">
    <property type="protein sequence ID" value="CAA9349750.1"/>
    <property type="molecule type" value="Genomic_DNA"/>
</dbReference>
<evidence type="ECO:0000259" key="6">
    <source>
        <dbReference type="Pfam" id="PF08281"/>
    </source>
</evidence>
<dbReference type="InterPro" id="IPR013325">
    <property type="entry name" value="RNA_pol_sigma_r2"/>
</dbReference>
<evidence type="ECO:0000313" key="7">
    <source>
        <dbReference type="EMBL" id="CAA9349750.1"/>
    </source>
</evidence>
<feature type="domain" description="RNA polymerase sigma factor 70 region 4 type 2" evidence="6">
    <location>
        <begin position="117"/>
        <end position="169"/>
    </location>
</feature>
<dbReference type="InterPro" id="IPR014284">
    <property type="entry name" value="RNA_pol_sigma-70_dom"/>
</dbReference>
<feature type="domain" description="RNA polymerase sigma-70 region 2" evidence="5">
    <location>
        <begin position="23"/>
        <end position="91"/>
    </location>
</feature>
<protein>
    <recommendedName>
        <fullName evidence="8">RNA polymerase ECF-type sigma factor</fullName>
    </recommendedName>
</protein>
<dbReference type="NCBIfam" id="TIGR02937">
    <property type="entry name" value="sigma70-ECF"/>
    <property type="match status" value="1"/>
</dbReference>
<dbReference type="InterPro" id="IPR036388">
    <property type="entry name" value="WH-like_DNA-bd_sf"/>
</dbReference>
<dbReference type="InterPro" id="IPR007627">
    <property type="entry name" value="RNA_pol_sigma70_r2"/>
</dbReference>
<dbReference type="GO" id="GO:0003677">
    <property type="term" value="F:DNA binding"/>
    <property type="evidence" value="ECO:0007669"/>
    <property type="project" value="InterPro"/>
</dbReference>
<dbReference type="CDD" id="cd06171">
    <property type="entry name" value="Sigma70_r4"/>
    <property type="match status" value="1"/>
</dbReference>
<dbReference type="GO" id="GO:0006352">
    <property type="term" value="P:DNA-templated transcription initiation"/>
    <property type="evidence" value="ECO:0007669"/>
    <property type="project" value="InterPro"/>
</dbReference>
<dbReference type="PANTHER" id="PTHR43133">
    <property type="entry name" value="RNA POLYMERASE ECF-TYPE SIGMA FACTO"/>
    <property type="match status" value="1"/>
</dbReference>
<dbReference type="Gene3D" id="1.10.10.10">
    <property type="entry name" value="Winged helix-like DNA-binding domain superfamily/Winged helix DNA-binding domain"/>
    <property type="match status" value="1"/>
</dbReference>
<comment type="similarity">
    <text evidence="1">Belongs to the sigma-70 factor family. ECF subfamily.</text>
</comment>
<gene>
    <name evidence="7" type="ORF">AVDCRST_MAG11-3449</name>
</gene>
<organism evidence="7">
    <name type="scientific">uncultured Gemmatimonadaceae bacterium</name>
    <dbReference type="NCBI Taxonomy" id="246130"/>
    <lineage>
        <taxon>Bacteria</taxon>
        <taxon>Pseudomonadati</taxon>
        <taxon>Gemmatimonadota</taxon>
        <taxon>Gemmatimonadia</taxon>
        <taxon>Gemmatimonadales</taxon>
        <taxon>Gemmatimonadaceae</taxon>
        <taxon>environmental samples</taxon>
    </lineage>
</organism>